<dbReference type="Pfam" id="PF00172">
    <property type="entry name" value="Zn_clus"/>
    <property type="match status" value="1"/>
</dbReference>
<dbReference type="CDD" id="cd00067">
    <property type="entry name" value="GAL4"/>
    <property type="match status" value="1"/>
</dbReference>
<dbReference type="InterPro" id="IPR001138">
    <property type="entry name" value="Zn2Cys6_DnaBD"/>
</dbReference>
<proteinExistence type="predicted"/>
<dbReference type="GO" id="GO:0000981">
    <property type="term" value="F:DNA-binding transcription factor activity, RNA polymerase II-specific"/>
    <property type="evidence" value="ECO:0007669"/>
    <property type="project" value="InterPro"/>
</dbReference>
<dbReference type="SUPFAM" id="SSF57701">
    <property type="entry name" value="Zn2/Cys6 DNA-binding domain"/>
    <property type="match status" value="1"/>
</dbReference>
<dbReference type="EMBL" id="KN880515">
    <property type="protein sequence ID" value="KIY67879.1"/>
    <property type="molecule type" value="Genomic_DNA"/>
</dbReference>
<dbReference type="STRING" id="1314674.A0A0D7BCI2"/>
<organism evidence="2 3">
    <name type="scientific">Cylindrobasidium torrendii FP15055 ss-10</name>
    <dbReference type="NCBI Taxonomy" id="1314674"/>
    <lineage>
        <taxon>Eukaryota</taxon>
        <taxon>Fungi</taxon>
        <taxon>Dikarya</taxon>
        <taxon>Basidiomycota</taxon>
        <taxon>Agaricomycotina</taxon>
        <taxon>Agaricomycetes</taxon>
        <taxon>Agaricomycetidae</taxon>
        <taxon>Agaricales</taxon>
        <taxon>Marasmiineae</taxon>
        <taxon>Physalacriaceae</taxon>
        <taxon>Cylindrobasidium</taxon>
    </lineage>
</organism>
<dbReference type="OrthoDB" id="5419315at2759"/>
<reference evidence="2 3" key="1">
    <citation type="journal article" date="2015" name="Fungal Genet. Biol.">
        <title>Evolution of novel wood decay mechanisms in Agaricales revealed by the genome sequences of Fistulina hepatica and Cylindrobasidium torrendii.</title>
        <authorList>
            <person name="Floudas D."/>
            <person name="Held B.W."/>
            <person name="Riley R."/>
            <person name="Nagy L.G."/>
            <person name="Koehler G."/>
            <person name="Ransdell A.S."/>
            <person name="Younus H."/>
            <person name="Chow J."/>
            <person name="Chiniquy J."/>
            <person name="Lipzen A."/>
            <person name="Tritt A."/>
            <person name="Sun H."/>
            <person name="Haridas S."/>
            <person name="LaButti K."/>
            <person name="Ohm R.A."/>
            <person name="Kues U."/>
            <person name="Blanchette R.A."/>
            <person name="Grigoriev I.V."/>
            <person name="Minto R.E."/>
            <person name="Hibbett D.S."/>
        </authorList>
    </citation>
    <scope>NUCLEOTIDE SEQUENCE [LARGE SCALE GENOMIC DNA]</scope>
    <source>
        <strain evidence="2 3">FP15055 ss-10</strain>
    </source>
</reference>
<evidence type="ECO:0000313" key="2">
    <source>
        <dbReference type="EMBL" id="KIY67879.1"/>
    </source>
</evidence>
<dbReference type="InterPro" id="IPR052400">
    <property type="entry name" value="Zn2-C6_fungal_TF"/>
</dbReference>
<dbReference type="GO" id="GO:0008270">
    <property type="term" value="F:zinc ion binding"/>
    <property type="evidence" value="ECO:0007669"/>
    <property type="project" value="InterPro"/>
</dbReference>
<sequence>MPPDTTKKWIIRPHKKTKTGCKTCRKRRIKCDEAVPYCGNCQKRDVECVWDEKNPTQGINQQLSVARNPSPPGELPLNLLETMHHYSTISCFTLEGYGSTSTTAFWKGTVPSLAFDQHAHQLLQAVMAFSSFHLARIHTDEDMVHRHRVAAEKHLRYARDSILAPGTNVPVAPDGAGINFLTNMLVSLCNLAVTDSPLSPDWWLFLRLHLNHDVVQRMWPQYSVSRLTPLFTAMSTGHYQTLEIFGGEQLTVSYIPAVLCNIHTPSARFPDNDEVGDTKVSSAYREAVSALKWPRMQSECVGFEFVTIIGWLSRVPDKYLTLLGQKRPRALIISAHFCAIIARMAASREMPWWVPNWKIWRKEVERIRGMVGSSWEPWFPDLRDLQAKDENSDGRIDQVYDESAVCSRLGKDSESDGQEIAKHHLAAAVRNDLHIPPMQQHNMQGTHDPASSSHMIQYRPAVHHHYGAHVLSDAPQTMQQRAWGGYSIP</sequence>
<protein>
    <recommendedName>
        <fullName evidence="1">Zn(2)-C6 fungal-type domain-containing protein</fullName>
    </recommendedName>
</protein>
<dbReference type="AlphaFoldDB" id="A0A0D7BCI2"/>
<name>A0A0D7BCI2_9AGAR</name>
<evidence type="ECO:0000313" key="3">
    <source>
        <dbReference type="Proteomes" id="UP000054007"/>
    </source>
</evidence>
<feature type="domain" description="Zn(2)-C6 fungal-type" evidence="1">
    <location>
        <begin position="20"/>
        <end position="50"/>
    </location>
</feature>
<dbReference type="PROSITE" id="PS50048">
    <property type="entry name" value="ZN2_CY6_FUNGAL_2"/>
    <property type="match status" value="1"/>
</dbReference>
<dbReference type="PANTHER" id="PTHR47657">
    <property type="entry name" value="STEROL REGULATORY ELEMENT-BINDING PROTEIN ECM22"/>
    <property type="match status" value="1"/>
</dbReference>
<dbReference type="Proteomes" id="UP000054007">
    <property type="component" value="Unassembled WGS sequence"/>
</dbReference>
<dbReference type="PANTHER" id="PTHR47657:SF7">
    <property type="entry name" value="STEROL REGULATORY ELEMENT-BINDING PROTEIN ECM22"/>
    <property type="match status" value="1"/>
</dbReference>
<dbReference type="PROSITE" id="PS00463">
    <property type="entry name" value="ZN2_CY6_FUNGAL_1"/>
    <property type="match status" value="1"/>
</dbReference>
<dbReference type="InterPro" id="IPR036864">
    <property type="entry name" value="Zn2-C6_fun-type_DNA-bd_sf"/>
</dbReference>
<dbReference type="SMART" id="SM00066">
    <property type="entry name" value="GAL4"/>
    <property type="match status" value="1"/>
</dbReference>
<keyword evidence="3" id="KW-1185">Reference proteome</keyword>
<gene>
    <name evidence="2" type="ORF">CYLTODRAFT_454088</name>
</gene>
<accession>A0A0D7BCI2</accession>
<dbReference type="Gene3D" id="4.10.240.10">
    <property type="entry name" value="Zn(2)-C6 fungal-type DNA-binding domain"/>
    <property type="match status" value="1"/>
</dbReference>
<evidence type="ECO:0000259" key="1">
    <source>
        <dbReference type="PROSITE" id="PS50048"/>
    </source>
</evidence>